<dbReference type="OrthoDB" id="3600088at2759"/>
<reference evidence="2" key="1">
    <citation type="submission" date="2020-04" db="EMBL/GenBank/DDBJ databases">
        <title>Genome Assembly and Annotation of Botryosphaeria dothidea sdau 11-99, a Latent Pathogen of Apple Fruit Ring Rot in China.</title>
        <authorList>
            <person name="Yu C."/>
            <person name="Diao Y."/>
            <person name="Lu Q."/>
            <person name="Zhao J."/>
            <person name="Cui S."/>
            <person name="Peng C."/>
            <person name="He B."/>
            <person name="Liu H."/>
        </authorList>
    </citation>
    <scope>NUCLEOTIDE SEQUENCE [LARGE SCALE GENOMIC DNA]</scope>
    <source>
        <strain evidence="2">Sdau11-99</strain>
    </source>
</reference>
<dbReference type="AlphaFoldDB" id="A0A8H4J2Y3"/>
<evidence type="ECO:0000256" key="1">
    <source>
        <dbReference type="SAM" id="MobiDB-lite"/>
    </source>
</evidence>
<feature type="region of interest" description="Disordered" evidence="1">
    <location>
        <begin position="78"/>
        <end position="117"/>
    </location>
</feature>
<protein>
    <submittedName>
        <fullName evidence="2">Uncharacterized protein</fullName>
    </submittedName>
</protein>
<sequence>MAQNSSRDNLRLFYTLEALKGADGQLRYDNQSKAEILTNQFFPPPRATDLSDLDGCIYPEPVEIPQGVTEEQVLHTIKKLPPDKAPGPDKIINRKRNQEDHQDHQDHQDPDNYEDKD</sequence>
<accession>A0A8H4J2Y3</accession>
<dbReference type="EMBL" id="WWBZ02000008">
    <property type="protein sequence ID" value="KAF4311744.1"/>
    <property type="molecule type" value="Genomic_DNA"/>
</dbReference>
<organism evidence="2 3">
    <name type="scientific">Botryosphaeria dothidea</name>
    <dbReference type="NCBI Taxonomy" id="55169"/>
    <lineage>
        <taxon>Eukaryota</taxon>
        <taxon>Fungi</taxon>
        <taxon>Dikarya</taxon>
        <taxon>Ascomycota</taxon>
        <taxon>Pezizomycotina</taxon>
        <taxon>Dothideomycetes</taxon>
        <taxon>Dothideomycetes incertae sedis</taxon>
        <taxon>Botryosphaeriales</taxon>
        <taxon>Botryosphaeriaceae</taxon>
        <taxon>Botryosphaeria</taxon>
    </lineage>
</organism>
<keyword evidence="3" id="KW-1185">Reference proteome</keyword>
<gene>
    <name evidence="2" type="ORF">GTA08_BOTSDO12688</name>
</gene>
<evidence type="ECO:0000313" key="3">
    <source>
        <dbReference type="Proteomes" id="UP000572817"/>
    </source>
</evidence>
<feature type="compositionally biased region" description="Basic and acidic residues" evidence="1">
    <location>
        <begin position="96"/>
        <end position="117"/>
    </location>
</feature>
<dbReference type="Proteomes" id="UP000572817">
    <property type="component" value="Unassembled WGS sequence"/>
</dbReference>
<evidence type="ECO:0000313" key="2">
    <source>
        <dbReference type="EMBL" id="KAF4311744.1"/>
    </source>
</evidence>
<proteinExistence type="predicted"/>
<comment type="caution">
    <text evidence="2">The sequence shown here is derived from an EMBL/GenBank/DDBJ whole genome shotgun (WGS) entry which is preliminary data.</text>
</comment>
<name>A0A8H4J2Y3_9PEZI</name>